<dbReference type="OrthoDB" id="7365273at2"/>
<dbReference type="GO" id="GO:0003677">
    <property type="term" value="F:DNA binding"/>
    <property type="evidence" value="ECO:0007669"/>
    <property type="project" value="InterPro"/>
</dbReference>
<name>A0A2R8B5L3_9RHOB</name>
<dbReference type="Pfam" id="PF13560">
    <property type="entry name" value="HTH_31"/>
    <property type="match status" value="1"/>
</dbReference>
<feature type="domain" description="HTH cro/C1-type" evidence="1">
    <location>
        <begin position="26"/>
        <end position="58"/>
    </location>
</feature>
<dbReference type="Proteomes" id="UP000244924">
    <property type="component" value="Unassembled WGS sequence"/>
</dbReference>
<dbReference type="CDD" id="cd00093">
    <property type="entry name" value="HTH_XRE"/>
    <property type="match status" value="1"/>
</dbReference>
<keyword evidence="3" id="KW-1185">Reference proteome</keyword>
<dbReference type="SUPFAM" id="SSF47413">
    <property type="entry name" value="lambda repressor-like DNA-binding domains"/>
    <property type="match status" value="1"/>
</dbReference>
<evidence type="ECO:0000313" key="3">
    <source>
        <dbReference type="Proteomes" id="UP000244924"/>
    </source>
</evidence>
<dbReference type="EMBL" id="OMOQ01000001">
    <property type="protein sequence ID" value="SPH17919.1"/>
    <property type="molecule type" value="Genomic_DNA"/>
</dbReference>
<dbReference type="PROSITE" id="PS50943">
    <property type="entry name" value="HTH_CROC1"/>
    <property type="match status" value="1"/>
</dbReference>
<dbReference type="Gene3D" id="1.10.260.40">
    <property type="entry name" value="lambda repressor-like DNA-binding domains"/>
    <property type="match status" value="1"/>
</dbReference>
<accession>A0A2R8B5L3</accession>
<protein>
    <recommendedName>
        <fullName evidence="1">HTH cro/C1-type domain-containing protein</fullName>
    </recommendedName>
</protein>
<evidence type="ECO:0000259" key="1">
    <source>
        <dbReference type="PROSITE" id="PS50943"/>
    </source>
</evidence>
<organism evidence="2 3">
    <name type="scientific">Albidovulum aquaemixtae</name>
    <dbReference type="NCBI Taxonomy" id="1542388"/>
    <lineage>
        <taxon>Bacteria</taxon>
        <taxon>Pseudomonadati</taxon>
        <taxon>Pseudomonadota</taxon>
        <taxon>Alphaproteobacteria</taxon>
        <taxon>Rhodobacterales</taxon>
        <taxon>Paracoccaceae</taxon>
        <taxon>Albidovulum</taxon>
    </lineage>
</organism>
<gene>
    <name evidence="2" type="ORF">DEA8626_01447</name>
</gene>
<sequence length="113" mass="12571">MARKNLLVEAPPYEVEQAIDSLGRNLRTARLRRNMTIEQVAEKIGTGPRAVMDAEKGKLATGMAVYAALLWAYDLLRPFRDLADPLTDREGLALDQLSGRERARSGKGLDNDF</sequence>
<evidence type="ECO:0000313" key="2">
    <source>
        <dbReference type="EMBL" id="SPH17919.1"/>
    </source>
</evidence>
<dbReference type="RefSeq" id="WP_108852309.1">
    <property type="nucleotide sequence ID" value="NZ_OMOQ01000001.1"/>
</dbReference>
<dbReference type="AlphaFoldDB" id="A0A2R8B5L3"/>
<dbReference type="InterPro" id="IPR001387">
    <property type="entry name" value="Cro/C1-type_HTH"/>
</dbReference>
<reference evidence="2 3" key="1">
    <citation type="submission" date="2018-03" db="EMBL/GenBank/DDBJ databases">
        <authorList>
            <person name="Keele B.F."/>
        </authorList>
    </citation>
    <scope>NUCLEOTIDE SEQUENCE [LARGE SCALE GENOMIC DNA]</scope>
    <source>
        <strain evidence="2 3">CECT 8626</strain>
    </source>
</reference>
<dbReference type="InterPro" id="IPR010982">
    <property type="entry name" value="Lambda_DNA-bd_dom_sf"/>
</dbReference>
<proteinExistence type="predicted"/>